<dbReference type="PANTHER" id="PTHR24379:SF121">
    <property type="entry name" value="C2H2-TYPE DOMAIN-CONTAINING PROTEIN"/>
    <property type="match status" value="1"/>
</dbReference>
<reference evidence="5" key="2">
    <citation type="submission" date="2022-06" db="UniProtKB">
        <authorList>
            <consortium name="EnsemblMetazoa"/>
        </authorList>
    </citation>
    <scope>IDENTIFICATION</scope>
    <source>
        <strain evidence="5">PS312</strain>
    </source>
</reference>
<proteinExistence type="predicted"/>
<dbReference type="GO" id="GO:0006357">
    <property type="term" value="P:regulation of transcription by RNA polymerase II"/>
    <property type="evidence" value="ECO:0000318"/>
    <property type="project" value="GO_Central"/>
</dbReference>
<accession>A0A2A6BCH9</accession>
<evidence type="ECO:0000256" key="1">
    <source>
        <dbReference type="ARBA" id="ARBA00022723"/>
    </source>
</evidence>
<protein>
    <submittedName>
        <fullName evidence="5">Zinc finger protein</fullName>
    </submittedName>
</protein>
<keyword evidence="4" id="KW-0862">Zinc</keyword>
<gene>
    <name evidence="5" type="primary">WBGene00283400</name>
</gene>
<name>A0A2A6BCH9_PRIPA</name>
<evidence type="ECO:0000256" key="4">
    <source>
        <dbReference type="ARBA" id="ARBA00022833"/>
    </source>
</evidence>
<dbReference type="Pfam" id="PF00096">
    <property type="entry name" value="zf-C2H2"/>
    <property type="match status" value="4"/>
</dbReference>
<dbReference type="Proteomes" id="UP000005239">
    <property type="component" value="Unassembled WGS sequence"/>
</dbReference>
<dbReference type="GO" id="GO:0008270">
    <property type="term" value="F:zinc ion binding"/>
    <property type="evidence" value="ECO:0007669"/>
    <property type="project" value="UniProtKB-KW"/>
</dbReference>
<dbReference type="GO" id="GO:0000978">
    <property type="term" value="F:RNA polymerase II cis-regulatory region sequence-specific DNA binding"/>
    <property type="evidence" value="ECO:0000318"/>
    <property type="project" value="GO_Central"/>
</dbReference>
<dbReference type="InterPro" id="IPR036236">
    <property type="entry name" value="Znf_C2H2_sf"/>
</dbReference>
<keyword evidence="3" id="KW-0863">Zinc-finger</keyword>
<dbReference type="AlphaFoldDB" id="A0A2A6BCH9"/>
<keyword evidence="6" id="KW-1185">Reference proteome</keyword>
<dbReference type="GO" id="GO:0003700">
    <property type="term" value="F:DNA-binding transcription factor activity"/>
    <property type="evidence" value="ECO:0000318"/>
    <property type="project" value="GO_Central"/>
</dbReference>
<evidence type="ECO:0000256" key="2">
    <source>
        <dbReference type="ARBA" id="ARBA00022737"/>
    </source>
</evidence>
<dbReference type="SMART" id="SM00355">
    <property type="entry name" value="ZnF_C2H2"/>
    <property type="match status" value="4"/>
</dbReference>
<evidence type="ECO:0000256" key="3">
    <source>
        <dbReference type="ARBA" id="ARBA00022771"/>
    </source>
</evidence>
<dbReference type="SUPFAM" id="SSF57667">
    <property type="entry name" value="beta-beta-alpha zinc fingers"/>
    <property type="match status" value="2"/>
</dbReference>
<dbReference type="FunFam" id="3.30.160.60:FF:000706">
    <property type="entry name" value="Zinc finger protein"/>
    <property type="match status" value="1"/>
</dbReference>
<evidence type="ECO:0000313" key="5">
    <source>
        <dbReference type="EnsemblMetazoa" id="PPA45031.1"/>
    </source>
</evidence>
<dbReference type="OrthoDB" id="5862433at2759"/>
<dbReference type="PROSITE" id="PS50157">
    <property type="entry name" value="ZINC_FINGER_C2H2_2"/>
    <property type="match status" value="4"/>
</dbReference>
<keyword evidence="2" id="KW-0677">Repeat</keyword>
<keyword evidence="1" id="KW-0479">Metal-binding</keyword>
<reference evidence="6" key="1">
    <citation type="journal article" date="2008" name="Nat. Genet.">
        <title>The Pristionchus pacificus genome provides a unique perspective on nematode lifestyle and parasitism.</title>
        <authorList>
            <person name="Dieterich C."/>
            <person name="Clifton S.W."/>
            <person name="Schuster L.N."/>
            <person name="Chinwalla A."/>
            <person name="Delehaunty K."/>
            <person name="Dinkelacker I."/>
            <person name="Fulton L."/>
            <person name="Fulton R."/>
            <person name="Godfrey J."/>
            <person name="Minx P."/>
            <person name="Mitreva M."/>
            <person name="Roeseler W."/>
            <person name="Tian H."/>
            <person name="Witte H."/>
            <person name="Yang S.P."/>
            <person name="Wilson R.K."/>
            <person name="Sommer R.J."/>
        </authorList>
    </citation>
    <scope>NUCLEOTIDE SEQUENCE [LARGE SCALE GENOMIC DNA]</scope>
    <source>
        <strain evidence="6">PS312</strain>
    </source>
</reference>
<dbReference type="FunFam" id="3.30.160.60:FF:000671">
    <property type="entry name" value="Zinc finger protein 26"/>
    <property type="match status" value="1"/>
</dbReference>
<evidence type="ECO:0000313" key="6">
    <source>
        <dbReference type="Proteomes" id="UP000005239"/>
    </source>
</evidence>
<accession>A0A8R1V2E7</accession>
<sequence length="210" mass="24233">MNKEYTSLTQARMGRQYSPTVSFLYCILLPQQNLKLYRKPLPHPHLGVGRQFTCSHKGCKKVYTSIGNLNKHAAIHRNNAQPFECTLCGKEFRKKDGLQKHQLTHLDADAKPSFKCETCHKTLASRQMLELHTKTIHMGERPFKCSKCDKAFTRKCRLRDHLNTHKSKICLHYPDYPKCTHAIFVQTLRISSIKFGYNAETQKEDASLSP</sequence>
<dbReference type="PROSITE" id="PS00028">
    <property type="entry name" value="ZINC_FINGER_C2H2_1"/>
    <property type="match status" value="3"/>
</dbReference>
<dbReference type="PANTHER" id="PTHR24379">
    <property type="entry name" value="KRAB AND ZINC FINGER DOMAIN-CONTAINING"/>
    <property type="match status" value="1"/>
</dbReference>
<organism evidence="5 6">
    <name type="scientific">Pristionchus pacificus</name>
    <name type="common">Parasitic nematode worm</name>
    <dbReference type="NCBI Taxonomy" id="54126"/>
    <lineage>
        <taxon>Eukaryota</taxon>
        <taxon>Metazoa</taxon>
        <taxon>Ecdysozoa</taxon>
        <taxon>Nematoda</taxon>
        <taxon>Chromadorea</taxon>
        <taxon>Rhabditida</taxon>
        <taxon>Rhabditina</taxon>
        <taxon>Diplogasteromorpha</taxon>
        <taxon>Diplogasteroidea</taxon>
        <taxon>Neodiplogasteridae</taxon>
        <taxon>Pristionchus</taxon>
    </lineage>
</organism>
<dbReference type="EnsemblMetazoa" id="PPA45031.1">
    <property type="protein sequence ID" value="PPA45031.1"/>
    <property type="gene ID" value="WBGene00283400"/>
</dbReference>
<dbReference type="InterPro" id="IPR013087">
    <property type="entry name" value="Znf_C2H2_type"/>
</dbReference>
<dbReference type="Gene3D" id="3.30.160.60">
    <property type="entry name" value="Classic Zinc Finger"/>
    <property type="match status" value="4"/>
</dbReference>